<dbReference type="Proteomes" id="UP000001064">
    <property type="component" value="Unassembled WGS sequence"/>
</dbReference>
<accession>F0ZF09</accession>
<protein>
    <submittedName>
        <fullName evidence="1">Uncharacterized protein</fullName>
    </submittedName>
</protein>
<evidence type="ECO:0000313" key="1">
    <source>
        <dbReference type="EMBL" id="EGC37438.1"/>
    </source>
</evidence>
<evidence type="ECO:0000313" key="2">
    <source>
        <dbReference type="Proteomes" id="UP000001064"/>
    </source>
</evidence>
<dbReference type="KEGG" id="dpp:DICPUDRAFT_149928"/>
<organism evidence="1 2">
    <name type="scientific">Dictyostelium purpureum</name>
    <name type="common">Slime mold</name>
    <dbReference type="NCBI Taxonomy" id="5786"/>
    <lineage>
        <taxon>Eukaryota</taxon>
        <taxon>Amoebozoa</taxon>
        <taxon>Evosea</taxon>
        <taxon>Eumycetozoa</taxon>
        <taxon>Dictyostelia</taxon>
        <taxon>Dictyosteliales</taxon>
        <taxon>Dictyosteliaceae</taxon>
        <taxon>Dictyostelium</taxon>
    </lineage>
</organism>
<reference evidence="2" key="1">
    <citation type="journal article" date="2011" name="Genome Biol.">
        <title>Comparative genomics of the social amoebae Dictyostelium discoideum and Dictyostelium purpureum.</title>
        <authorList>
            <consortium name="US DOE Joint Genome Institute (JGI-PGF)"/>
            <person name="Sucgang R."/>
            <person name="Kuo A."/>
            <person name="Tian X."/>
            <person name="Salerno W."/>
            <person name="Parikh A."/>
            <person name="Feasley C.L."/>
            <person name="Dalin E."/>
            <person name="Tu H."/>
            <person name="Huang E."/>
            <person name="Barry K."/>
            <person name="Lindquist E."/>
            <person name="Shapiro H."/>
            <person name="Bruce D."/>
            <person name="Schmutz J."/>
            <person name="Salamov A."/>
            <person name="Fey P."/>
            <person name="Gaudet P."/>
            <person name="Anjard C."/>
            <person name="Babu M.M."/>
            <person name="Basu S."/>
            <person name="Bushmanova Y."/>
            <person name="van der Wel H."/>
            <person name="Katoh-Kurasawa M."/>
            <person name="Dinh C."/>
            <person name="Coutinho P.M."/>
            <person name="Saito T."/>
            <person name="Elias M."/>
            <person name="Schaap P."/>
            <person name="Kay R.R."/>
            <person name="Henrissat B."/>
            <person name="Eichinger L."/>
            <person name="Rivero F."/>
            <person name="Putnam N.H."/>
            <person name="West C.M."/>
            <person name="Loomis W.F."/>
            <person name="Chisholm R.L."/>
            <person name="Shaulsky G."/>
            <person name="Strassmann J.E."/>
            <person name="Queller D.C."/>
            <person name="Kuspa A."/>
            <person name="Grigoriev I.V."/>
        </authorList>
    </citation>
    <scope>NUCLEOTIDE SEQUENCE [LARGE SCALE GENOMIC DNA]</scope>
    <source>
        <strain evidence="2">QSDP1</strain>
    </source>
</reference>
<dbReference type="InParanoid" id="F0ZF09"/>
<dbReference type="VEuPathDB" id="AmoebaDB:DICPUDRAFT_149928"/>
<gene>
    <name evidence="1" type="ORF">DICPUDRAFT_149928</name>
</gene>
<dbReference type="FunCoup" id="F0ZF09">
    <property type="interactions" value="937"/>
</dbReference>
<dbReference type="EMBL" id="GL870999">
    <property type="protein sequence ID" value="EGC37438.1"/>
    <property type="molecule type" value="Genomic_DNA"/>
</dbReference>
<sequence length="53" mass="5532">MLFKSIQSINNIKSSTNNKVASQTIGSNQSSNSIALVGLAVDINPLLGLGIFI</sequence>
<keyword evidence="2" id="KW-1185">Reference proteome</keyword>
<dbReference type="AlphaFoldDB" id="F0ZF09"/>
<proteinExistence type="predicted"/>
<name>F0ZF09_DICPU</name>
<dbReference type="GeneID" id="10499798"/>
<dbReference type="RefSeq" id="XP_003286002.1">
    <property type="nucleotide sequence ID" value="XM_003285954.1"/>
</dbReference>